<evidence type="ECO:0000313" key="11">
    <source>
        <dbReference type="Proteomes" id="UP000215361"/>
    </source>
</evidence>
<comment type="similarity">
    <text evidence="1 7">Belongs to the UPF0758 family.</text>
</comment>
<evidence type="ECO:0000313" key="10">
    <source>
        <dbReference type="EMBL" id="QKH79494.1"/>
    </source>
</evidence>
<dbReference type="PROSITE" id="PS01302">
    <property type="entry name" value="UPF0758"/>
    <property type="match status" value="1"/>
</dbReference>
<dbReference type="InterPro" id="IPR001405">
    <property type="entry name" value="UPF0758"/>
</dbReference>
<dbReference type="GO" id="GO:0008237">
    <property type="term" value="F:metallopeptidase activity"/>
    <property type="evidence" value="ECO:0007669"/>
    <property type="project" value="UniProtKB-KW"/>
</dbReference>
<evidence type="ECO:0000313" key="12">
    <source>
        <dbReference type="Proteomes" id="UP000502899"/>
    </source>
</evidence>
<keyword evidence="6" id="KW-0482">Metalloprotease</keyword>
<evidence type="ECO:0000256" key="5">
    <source>
        <dbReference type="ARBA" id="ARBA00022833"/>
    </source>
</evidence>
<reference evidence="9" key="1">
    <citation type="journal article" date="2017" name="J. Clin. Microbiol.">
        <title>Finegoldia magna Isolated from Orthopedic Joint Implant-Associated Infections.</title>
        <authorList>
            <person name="Soderquist B."/>
            <person name="Bjorklund S."/>
            <person name="Hellmark B."/>
            <person name="Jensen A."/>
            <person name="Bruggemann H."/>
        </authorList>
    </citation>
    <scope>NUCLEOTIDE SEQUENCE</scope>
    <source>
        <strain evidence="9">08T492</strain>
    </source>
</reference>
<keyword evidence="5" id="KW-0862">Zinc</keyword>
<keyword evidence="2" id="KW-0645">Protease</keyword>
<keyword evidence="3" id="KW-0479">Metal-binding</keyword>
<dbReference type="NCBIfam" id="NF000642">
    <property type="entry name" value="PRK00024.1"/>
    <property type="match status" value="1"/>
</dbReference>
<dbReference type="NCBIfam" id="TIGR00608">
    <property type="entry name" value="radc"/>
    <property type="match status" value="1"/>
</dbReference>
<accession>A0A133N320</accession>
<organism evidence="9 11">
    <name type="scientific">Finegoldia magna</name>
    <name type="common">Peptostreptococcus magnus</name>
    <dbReference type="NCBI Taxonomy" id="1260"/>
    <lineage>
        <taxon>Bacteria</taxon>
        <taxon>Bacillati</taxon>
        <taxon>Bacillota</taxon>
        <taxon>Tissierellia</taxon>
        <taxon>Tissierellales</taxon>
        <taxon>Peptoniphilaceae</taxon>
        <taxon>Finegoldia</taxon>
    </lineage>
</organism>
<evidence type="ECO:0000256" key="2">
    <source>
        <dbReference type="ARBA" id="ARBA00022670"/>
    </source>
</evidence>
<dbReference type="Proteomes" id="UP000502899">
    <property type="component" value="Chromosome"/>
</dbReference>
<sequence>MRVKEMNESLRPREKMKINGISSMSDEELMQIILKTGIKEEGVEILSKRVIDYINENDYKDLCVEELMKIKGIGMAKATSILAGIEIGRRLALRKAMDSFSLNDPDSVAEIFCNEIGSCDVENFYALLLDTKNRIISKELISKGTINQSIVHPREVFKSAIKKGANSIILVHNHPSGSLIPSNADIEVTKRLDKVGDLVGIQVLDHIIVSSNDSLSMRKGMYF</sequence>
<reference evidence="10 12" key="3">
    <citation type="submission" date="2020-05" db="EMBL/GenBank/DDBJ databases">
        <title>FDA dAtabase for Regulatory Grade micrObial Sequences (FDA-ARGOS): Supporting development and validation of Infectious Disease Dx tests.</title>
        <authorList>
            <person name="Pederson C."/>
            <person name="Tallon L."/>
            <person name="Sadzewicz L."/>
            <person name="Zhao X."/>
            <person name="Vavikolanu K."/>
            <person name="Mehta A."/>
            <person name="Aluvathingal J."/>
            <person name="Nadendla S."/>
            <person name="Myers T."/>
            <person name="Yan Y."/>
            <person name="Sichtig H."/>
        </authorList>
    </citation>
    <scope>NUCLEOTIDE SEQUENCE [LARGE SCALE GENOMIC DNA]</scope>
    <source>
        <strain evidence="10 12">FDAARGOS_764</strain>
    </source>
</reference>
<dbReference type="CDD" id="cd08071">
    <property type="entry name" value="MPN_DUF2466"/>
    <property type="match status" value="1"/>
</dbReference>
<evidence type="ECO:0000313" key="9">
    <source>
        <dbReference type="EMBL" id="OXZ39414.1"/>
    </source>
</evidence>
<evidence type="ECO:0000256" key="7">
    <source>
        <dbReference type="RuleBase" id="RU003797"/>
    </source>
</evidence>
<dbReference type="RefSeq" id="WP_002838846.1">
    <property type="nucleotide sequence ID" value="NZ_AP031486.1"/>
</dbReference>
<dbReference type="GO" id="GO:0046872">
    <property type="term" value="F:metal ion binding"/>
    <property type="evidence" value="ECO:0007669"/>
    <property type="project" value="UniProtKB-KW"/>
</dbReference>
<dbReference type="PANTHER" id="PTHR30471:SF3">
    <property type="entry name" value="UPF0758 PROTEIN YEES-RELATED"/>
    <property type="match status" value="1"/>
</dbReference>
<proteinExistence type="inferred from homology"/>
<evidence type="ECO:0000256" key="6">
    <source>
        <dbReference type="ARBA" id="ARBA00023049"/>
    </source>
</evidence>
<protein>
    <submittedName>
        <fullName evidence="10">DNA repair protein RadC</fullName>
    </submittedName>
</protein>
<dbReference type="Proteomes" id="UP000215361">
    <property type="component" value="Unassembled WGS sequence"/>
</dbReference>
<dbReference type="PROSITE" id="PS50249">
    <property type="entry name" value="MPN"/>
    <property type="match status" value="1"/>
</dbReference>
<dbReference type="EMBL" id="NDYI01000005">
    <property type="protein sequence ID" value="OXZ39414.1"/>
    <property type="molecule type" value="Genomic_DNA"/>
</dbReference>
<evidence type="ECO:0000256" key="4">
    <source>
        <dbReference type="ARBA" id="ARBA00022801"/>
    </source>
</evidence>
<reference evidence="11" key="2">
    <citation type="submission" date="2017-04" db="EMBL/GenBank/DDBJ databases">
        <title>Finegoldia magna isolated from orthopedic joint implant-associated infections.</title>
        <authorList>
            <person name="Bjorklund S."/>
            <person name="Bruggemann H."/>
            <person name="Jensen A."/>
            <person name="Hellmark B."/>
            <person name="Soderquist B."/>
        </authorList>
    </citation>
    <scope>NUCLEOTIDE SEQUENCE [LARGE SCALE GENOMIC DNA]</scope>
    <source>
        <strain evidence="11">08T492</strain>
    </source>
</reference>
<dbReference type="SUPFAM" id="SSF102712">
    <property type="entry name" value="JAB1/MPN domain"/>
    <property type="match status" value="1"/>
</dbReference>
<feature type="domain" description="MPN" evidence="8">
    <location>
        <begin position="101"/>
        <end position="223"/>
    </location>
</feature>
<dbReference type="GO" id="GO:0006508">
    <property type="term" value="P:proteolysis"/>
    <property type="evidence" value="ECO:0007669"/>
    <property type="project" value="UniProtKB-KW"/>
</dbReference>
<dbReference type="AlphaFoldDB" id="A0A133N320"/>
<gene>
    <name evidence="10" type="primary">radC</name>
    <name evidence="9" type="ORF">B9N56_01490</name>
    <name evidence="10" type="ORF">FOC70_03620</name>
</gene>
<dbReference type="InterPro" id="IPR020891">
    <property type="entry name" value="UPF0758_CS"/>
</dbReference>
<dbReference type="EMBL" id="CP054000">
    <property type="protein sequence ID" value="QKH79494.1"/>
    <property type="molecule type" value="Genomic_DNA"/>
</dbReference>
<name>A0A133N320_FINMA</name>
<dbReference type="InterPro" id="IPR046778">
    <property type="entry name" value="UPF0758_N"/>
</dbReference>
<evidence type="ECO:0000259" key="8">
    <source>
        <dbReference type="PROSITE" id="PS50249"/>
    </source>
</evidence>
<dbReference type="Pfam" id="PF04002">
    <property type="entry name" value="RadC"/>
    <property type="match status" value="1"/>
</dbReference>
<evidence type="ECO:0000256" key="3">
    <source>
        <dbReference type="ARBA" id="ARBA00022723"/>
    </source>
</evidence>
<keyword evidence="4" id="KW-0378">Hydrolase</keyword>
<dbReference type="PANTHER" id="PTHR30471">
    <property type="entry name" value="DNA REPAIR PROTEIN RADC"/>
    <property type="match status" value="1"/>
</dbReference>
<dbReference type="InterPro" id="IPR025657">
    <property type="entry name" value="RadC_JAB"/>
</dbReference>
<dbReference type="InterPro" id="IPR037518">
    <property type="entry name" value="MPN"/>
</dbReference>
<dbReference type="Gene3D" id="3.40.140.10">
    <property type="entry name" value="Cytidine Deaminase, domain 2"/>
    <property type="match status" value="1"/>
</dbReference>
<dbReference type="Pfam" id="PF20582">
    <property type="entry name" value="UPF0758_N"/>
    <property type="match status" value="1"/>
</dbReference>
<evidence type="ECO:0000256" key="1">
    <source>
        <dbReference type="ARBA" id="ARBA00010243"/>
    </source>
</evidence>